<comment type="catalytic activity">
    <reaction evidence="8">
        <text>L-seryl-[protein] + ATP = O-phospho-L-seryl-[protein] + ADP + H(+)</text>
        <dbReference type="Rhea" id="RHEA:17989"/>
        <dbReference type="Rhea" id="RHEA-COMP:9863"/>
        <dbReference type="Rhea" id="RHEA-COMP:11604"/>
        <dbReference type="ChEBI" id="CHEBI:15378"/>
        <dbReference type="ChEBI" id="CHEBI:29999"/>
        <dbReference type="ChEBI" id="CHEBI:30616"/>
        <dbReference type="ChEBI" id="CHEBI:83421"/>
        <dbReference type="ChEBI" id="CHEBI:456216"/>
        <dbReference type="EC" id="2.7.11.1"/>
    </reaction>
</comment>
<evidence type="ECO:0000313" key="11">
    <source>
        <dbReference type="Proteomes" id="UP000006069"/>
    </source>
</evidence>
<dbReference type="EC" id="2.7.11.1" evidence="1"/>
<evidence type="ECO:0000256" key="6">
    <source>
        <dbReference type="ARBA" id="ARBA00022840"/>
    </source>
</evidence>
<dbReference type="Pfam" id="PF00069">
    <property type="entry name" value="Pkinase"/>
    <property type="match status" value="1"/>
</dbReference>
<evidence type="ECO:0000256" key="7">
    <source>
        <dbReference type="ARBA" id="ARBA00047899"/>
    </source>
</evidence>
<evidence type="ECO:0000256" key="2">
    <source>
        <dbReference type="ARBA" id="ARBA00022527"/>
    </source>
</evidence>
<accession>K0YMV9</accession>
<keyword evidence="4" id="KW-0547">Nucleotide-binding</keyword>
<sequence length="324" mass="36147">MPFRSKREISIDDERENAFRESGAFSDGRSDAHAPDLSLRTADFPRLRFSSSRAARFLTAFFDRCIVGCDAGEYRLESVLGQGRYGTSFSGIRRADGMEVVIKKIDRAESTSVREAVWTECAALSLLDHRGIARWLGIVNGRVTTCGSRVCVRALLPRHAAFYGIVQSRCPGKSLHLLLCEGHVFSMDEIASIGASLIETVAHCVSRGVLHGDIRPANVLVDEQGRVSLVDFGLARFFDRSLAESAVFTCAADDVDGIVETLLFLLYSDRARIRADRSGRPWFEELAISERQRSFLHDAFFRKESFDSFEEFGSRFAAAFSFRS</sequence>
<evidence type="ECO:0000313" key="10">
    <source>
        <dbReference type="EMBL" id="EJZ84816.1"/>
    </source>
</evidence>
<dbReference type="PANTHER" id="PTHR43895:SF32">
    <property type="entry name" value="SERINE_THREONINE-PROTEIN KINASE CHK1"/>
    <property type="match status" value="1"/>
</dbReference>
<proteinExistence type="predicted"/>
<evidence type="ECO:0000256" key="3">
    <source>
        <dbReference type="ARBA" id="ARBA00022679"/>
    </source>
</evidence>
<keyword evidence="2" id="KW-0723">Serine/threonine-protein kinase</keyword>
<dbReference type="eggNOG" id="COG0515">
    <property type="taxonomic scope" value="Bacteria"/>
</dbReference>
<dbReference type="GO" id="GO:0004674">
    <property type="term" value="F:protein serine/threonine kinase activity"/>
    <property type="evidence" value="ECO:0007669"/>
    <property type="project" value="UniProtKB-KW"/>
</dbReference>
<dbReference type="GO" id="GO:0007165">
    <property type="term" value="P:signal transduction"/>
    <property type="evidence" value="ECO:0007669"/>
    <property type="project" value="TreeGrafter"/>
</dbReference>
<reference evidence="10 11" key="1">
    <citation type="submission" date="2012-08" db="EMBL/GenBank/DDBJ databases">
        <title>The Genome Sequence of Slackia piriformis YIT 12062.</title>
        <authorList>
            <consortium name="The Broad Institute Genome Sequencing Platform"/>
            <person name="Earl A."/>
            <person name="Ward D."/>
            <person name="Feldgarden M."/>
            <person name="Gevers D."/>
            <person name="Morotomi M."/>
            <person name="Walker B."/>
            <person name="Young S.K."/>
            <person name="Zeng Q."/>
            <person name="Gargeya S."/>
            <person name="Fitzgerald M."/>
            <person name="Haas B."/>
            <person name="Abouelleil A."/>
            <person name="Alvarado L."/>
            <person name="Arachchi H.M."/>
            <person name="Berlin A.M."/>
            <person name="Chapman S.B."/>
            <person name="Goldberg J."/>
            <person name="Griggs A."/>
            <person name="Gujja S."/>
            <person name="Hansen M."/>
            <person name="Howarth C."/>
            <person name="Imamovic A."/>
            <person name="Larimer J."/>
            <person name="McCowen C."/>
            <person name="Montmayeur A."/>
            <person name="Murphy C."/>
            <person name="Neiman D."/>
            <person name="Pearson M."/>
            <person name="Priest M."/>
            <person name="Roberts A."/>
            <person name="Saif S."/>
            <person name="Shea T."/>
            <person name="Sisk P."/>
            <person name="Sykes S."/>
            <person name="Wortman J."/>
            <person name="Nusbaum C."/>
            <person name="Birren B."/>
        </authorList>
    </citation>
    <scope>NUCLEOTIDE SEQUENCE [LARGE SCALE GENOMIC DNA]</scope>
    <source>
        <strain evidence="10 11">YIT 12062</strain>
    </source>
</reference>
<dbReference type="PANTHER" id="PTHR43895">
    <property type="entry name" value="CALCIUM/CALMODULIN-DEPENDENT PROTEIN KINASE KINASE-RELATED"/>
    <property type="match status" value="1"/>
</dbReference>
<dbReference type="OrthoDB" id="3174611at2"/>
<dbReference type="GO" id="GO:0005524">
    <property type="term" value="F:ATP binding"/>
    <property type="evidence" value="ECO:0007669"/>
    <property type="project" value="UniProtKB-KW"/>
</dbReference>
<keyword evidence="6" id="KW-0067">ATP-binding</keyword>
<comment type="catalytic activity">
    <reaction evidence="7">
        <text>L-threonyl-[protein] + ATP = O-phospho-L-threonyl-[protein] + ADP + H(+)</text>
        <dbReference type="Rhea" id="RHEA:46608"/>
        <dbReference type="Rhea" id="RHEA-COMP:11060"/>
        <dbReference type="Rhea" id="RHEA-COMP:11605"/>
        <dbReference type="ChEBI" id="CHEBI:15378"/>
        <dbReference type="ChEBI" id="CHEBI:30013"/>
        <dbReference type="ChEBI" id="CHEBI:30616"/>
        <dbReference type="ChEBI" id="CHEBI:61977"/>
        <dbReference type="ChEBI" id="CHEBI:456216"/>
        <dbReference type="EC" id="2.7.11.1"/>
    </reaction>
</comment>
<evidence type="ECO:0000256" key="5">
    <source>
        <dbReference type="ARBA" id="ARBA00022777"/>
    </source>
</evidence>
<gene>
    <name evidence="10" type="ORF">HMPREF9451_00420</name>
</gene>
<evidence type="ECO:0000256" key="4">
    <source>
        <dbReference type="ARBA" id="ARBA00022741"/>
    </source>
</evidence>
<dbReference type="AlphaFoldDB" id="K0YMV9"/>
<dbReference type="RefSeq" id="WP_009138655.1">
    <property type="nucleotide sequence ID" value="NZ_JH815198.1"/>
</dbReference>
<dbReference type="Proteomes" id="UP000006069">
    <property type="component" value="Unassembled WGS sequence"/>
</dbReference>
<dbReference type="InterPro" id="IPR008266">
    <property type="entry name" value="Tyr_kinase_AS"/>
</dbReference>
<protein>
    <recommendedName>
        <fullName evidence="1">non-specific serine/threonine protein kinase</fullName>
        <ecNumber evidence="1">2.7.11.1</ecNumber>
    </recommendedName>
</protein>
<keyword evidence="5" id="KW-0418">Kinase</keyword>
<evidence type="ECO:0000256" key="1">
    <source>
        <dbReference type="ARBA" id="ARBA00012513"/>
    </source>
</evidence>
<dbReference type="EMBL" id="ADMD01000001">
    <property type="protein sequence ID" value="EJZ84816.1"/>
    <property type="molecule type" value="Genomic_DNA"/>
</dbReference>
<keyword evidence="11" id="KW-1185">Reference proteome</keyword>
<dbReference type="PATRIC" id="fig|742818.3.peg.467"/>
<dbReference type="InParanoid" id="K0YMV9"/>
<dbReference type="InterPro" id="IPR000719">
    <property type="entry name" value="Prot_kinase_dom"/>
</dbReference>
<evidence type="ECO:0000256" key="8">
    <source>
        <dbReference type="ARBA" id="ARBA00048679"/>
    </source>
</evidence>
<evidence type="ECO:0000259" key="9">
    <source>
        <dbReference type="PROSITE" id="PS50011"/>
    </source>
</evidence>
<comment type="caution">
    <text evidence="10">The sequence shown here is derived from an EMBL/GenBank/DDBJ whole genome shotgun (WGS) entry which is preliminary data.</text>
</comment>
<dbReference type="PROSITE" id="PS50011">
    <property type="entry name" value="PROTEIN_KINASE_DOM"/>
    <property type="match status" value="1"/>
</dbReference>
<dbReference type="HOGENOM" id="CLU_1041036_0_0_11"/>
<dbReference type="SUPFAM" id="SSF56112">
    <property type="entry name" value="Protein kinase-like (PK-like)"/>
    <property type="match status" value="1"/>
</dbReference>
<name>K0YMV9_9ACTN</name>
<dbReference type="Gene3D" id="1.10.510.10">
    <property type="entry name" value="Transferase(Phosphotransferase) domain 1"/>
    <property type="match status" value="1"/>
</dbReference>
<dbReference type="CDD" id="cd00180">
    <property type="entry name" value="PKc"/>
    <property type="match status" value="1"/>
</dbReference>
<feature type="domain" description="Protein kinase" evidence="9">
    <location>
        <begin position="74"/>
        <end position="324"/>
    </location>
</feature>
<dbReference type="InterPro" id="IPR011009">
    <property type="entry name" value="Kinase-like_dom_sf"/>
</dbReference>
<dbReference type="PROSITE" id="PS00109">
    <property type="entry name" value="PROTEIN_KINASE_TYR"/>
    <property type="match status" value="1"/>
</dbReference>
<keyword evidence="3" id="KW-0808">Transferase</keyword>
<organism evidence="10 11">
    <name type="scientific">Slackia piriformis YIT 12062</name>
    <dbReference type="NCBI Taxonomy" id="742818"/>
    <lineage>
        <taxon>Bacteria</taxon>
        <taxon>Bacillati</taxon>
        <taxon>Actinomycetota</taxon>
        <taxon>Coriobacteriia</taxon>
        <taxon>Eggerthellales</taxon>
        <taxon>Eggerthellaceae</taxon>
        <taxon>Slackia</taxon>
    </lineage>
</organism>